<dbReference type="PROSITE" id="PS51012">
    <property type="entry name" value="ABC_TM2"/>
    <property type="match status" value="1"/>
</dbReference>
<organism evidence="10 11">
    <name type="scientific">Isachenkonia alkalipeptolytica</name>
    <dbReference type="NCBI Taxonomy" id="2565777"/>
    <lineage>
        <taxon>Bacteria</taxon>
        <taxon>Bacillati</taxon>
        <taxon>Bacillota</taxon>
        <taxon>Clostridia</taxon>
        <taxon>Eubacteriales</taxon>
        <taxon>Clostridiaceae</taxon>
        <taxon>Isachenkonia</taxon>
    </lineage>
</organism>
<dbReference type="PANTHER" id="PTHR30294:SF38">
    <property type="entry name" value="TRANSPORT PERMEASE PROTEIN"/>
    <property type="match status" value="1"/>
</dbReference>
<evidence type="ECO:0000313" key="10">
    <source>
        <dbReference type="EMBL" id="NBG86920.1"/>
    </source>
</evidence>
<feature type="transmembrane region" description="Helical" evidence="8">
    <location>
        <begin position="222"/>
        <end position="241"/>
    </location>
</feature>
<comment type="subcellular location">
    <subcellularLocation>
        <location evidence="1 8">Cell membrane</location>
        <topology evidence="1 8">Multi-pass membrane protein</topology>
    </subcellularLocation>
</comment>
<dbReference type="InterPro" id="IPR047817">
    <property type="entry name" value="ABC2_TM_bact-type"/>
</dbReference>
<name>A0AA43XHA4_9CLOT</name>
<evidence type="ECO:0000256" key="8">
    <source>
        <dbReference type="RuleBase" id="RU361157"/>
    </source>
</evidence>
<keyword evidence="11" id="KW-1185">Reference proteome</keyword>
<dbReference type="EMBL" id="SUMG01000001">
    <property type="protein sequence ID" value="NBG86920.1"/>
    <property type="molecule type" value="Genomic_DNA"/>
</dbReference>
<sequence length="411" mass="46050">MPSRGYSMWFTTVRRPPLGNRSSVCSPSVPEFCLWLFIREGGKPMKIFKSNIKRILRDKASMVSMILVPVVFISLYFIANTSGGSGGIRIGIHDEDQTAMTEIIHNNLEENFTLQEVTLTEIQGMLFSGDLDYAIHFPEGYTEKTIQGETPGVEGYESMDNQRYQPFIFYFENYLLGIHSLAGEAQGEEALFYQGLEFYDPGMLGINYETTGATRAHSISSMGFLVMGILFFSIRSTTLILKDRKTKIFQRILTSPLSIRQYMLENILSFALLILLQIGLILVIVAGVFRVPMGPSLINLLVMLFLFGLSSISLGISMVSLGKDQHKMTTLTTLLATPMLMLGGVFWPVEIMPEPLQNIGMFIPVTWAMKGIEGVMYGSALGELWLEALILIGFTLLFFLLGSWRREDVAQ</sequence>
<reference evidence="10 11" key="1">
    <citation type="submission" date="2019-04" db="EMBL/GenBank/DDBJ databases">
        <title>Isachenkonia alkalipeptolytica gen. nov. sp. nov. a new anaerobic, alkiliphilic organothrophic bacterium capable to reduce synthesized ferrihydrite isolated from a soda lake.</title>
        <authorList>
            <person name="Toshchakov S.V."/>
            <person name="Zavarzina D.G."/>
            <person name="Zhilina T.N."/>
            <person name="Kostrikina N.A."/>
            <person name="Kublanov I.V."/>
        </authorList>
    </citation>
    <scope>NUCLEOTIDE SEQUENCE [LARGE SCALE GENOMIC DNA]</scope>
    <source>
        <strain evidence="10 11">Z-1701</strain>
    </source>
</reference>
<dbReference type="InterPro" id="IPR000412">
    <property type="entry name" value="ABC_2_transport"/>
</dbReference>
<evidence type="ECO:0000256" key="6">
    <source>
        <dbReference type="ARBA" id="ARBA00022989"/>
    </source>
</evidence>
<evidence type="ECO:0000256" key="1">
    <source>
        <dbReference type="ARBA" id="ARBA00004651"/>
    </source>
</evidence>
<evidence type="ECO:0000256" key="3">
    <source>
        <dbReference type="ARBA" id="ARBA00022448"/>
    </source>
</evidence>
<comment type="caution">
    <text evidence="10">The sequence shown here is derived from an EMBL/GenBank/DDBJ whole genome shotgun (WGS) entry which is preliminary data.</text>
</comment>
<dbReference type="Pfam" id="PF12698">
    <property type="entry name" value="ABC2_membrane_3"/>
    <property type="match status" value="1"/>
</dbReference>
<accession>A0AA43XHA4</accession>
<feature type="transmembrane region" description="Helical" evidence="8">
    <location>
        <begin position="267"/>
        <end position="291"/>
    </location>
</feature>
<keyword evidence="7 8" id="KW-0472">Membrane</keyword>
<keyword evidence="6 8" id="KW-1133">Transmembrane helix</keyword>
<evidence type="ECO:0000256" key="2">
    <source>
        <dbReference type="ARBA" id="ARBA00007783"/>
    </source>
</evidence>
<feature type="transmembrane region" description="Helical" evidence="8">
    <location>
        <begin position="384"/>
        <end position="404"/>
    </location>
</feature>
<feature type="transmembrane region" description="Helical" evidence="8">
    <location>
        <begin position="59"/>
        <end position="79"/>
    </location>
</feature>
<dbReference type="Proteomes" id="UP000449710">
    <property type="component" value="Unassembled WGS sequence"/>
</dbReference>
<feature type="transmembrane region" description="Helical" evidence="8">
    <location>
        <begin position="297"/>
        <end position="319"/>
    </location>
</feature>
<comment type="similarity">
    <text evidence="2 8">Belongs to the ABC-2 integral membrane protein family.</text>
</comment>
<dbReference type="Gene3D" id="3.40.1710.10">
    <property type="entry name" value="abc type-2 transporter like domain"/>
    <property type="match status" value="1"/>
</dbReference>
<dbReference type="GO" id="GO:0140359">
    <property type="term" value="F:ABC-type transporter activity"/>
    <property type="evidence" value="ECO:0007669"/>
    <property type="project" value="InterPro"/>
</dbReference>
<feature type="domain" description="ABC transmembrane type-2" evidence="9">
    <location>
        <begin position="186"/>
        <end position="409"/>
    </location>
</feature>
<keyword evidence="4 8" id="KW-1003">Cell membrane</keyword>
<dbReference type="PRINTS" id="PR00164">
    <property type="entry name" value="ABC2TRNSPORT"/>
</dbReference>
<evidence type="ECO:0000313" key="11">
    <source>
        <dbReference type="Proteomes" id="UP000449710"/>
    </source>
</evidence>
<protein>
    <recommendedName>
        <fullName evidence="8">Transport permease protein</fullName>
    </recommendedName>
</protein>
<evidence type="ECO:0000256" key="4">
    <source>
        <dbReference type="ARBA" id="ARBA00022475"/>
    </source>
</evidence>
<dbReference type="GO" id="GO:0043190">
    <property type="term" value="C:ATP-binding cassette (ABC) transporter complex"/>
    <property type="evidence" value="ECO:0007669"/>
    <property type="project" value="InterPro"/>
</dbReference>
<keyword evidence="5 8" id="KW-0812">Transmembrane</keyword>
<dbReference type="InterPro" id="IPR051449">
    <property type="entry name" value="ABC-2_transporter_component"/>
</dbReference>
<evidence type="ECO:0000259" key="9">
    <source>
        <dbReference type="PROSITE" id="PS51012"/>
    </source>
</evidence>
<gene>
    <name evidence="10" type="ORF">ISALK_00255</name>
</gene>
<feature type="transmembrane region" description="Helical" evidence="8">
    <location>
        <begin position="331"/>
        <end position="349"/>
    </location>
</feature>
<dbReference type="PANTHER" id="PTHR30294">
    <property type="entry name" value="MEMBRANE COMPONENT OF ABC TRANSPORTER YHHJ-RELATED"/>
    <property type="match status" value="1"/>
</dbReference>
<dbReference type="InterPro" id="IPR013525">
    <property type="entry name" value="ABC2_TM"/>
</dbReference>
<proteinExistence type="inferred from homology"/>
<keyword evidence="3 8" id="KW-0813">Transport</keyword>
<evidence type="ECO:0000256" key="5">
    <source>
        <dbReference type="ARBA" id="ARBA00022692"/>
    </source>
</evidence>
<evidence type="ECO:0000256" key="7">
    <source>
        <dbReference type="ARBA" id="ARBA00023136"/>
    </source>
</evidence>
<dbReference type="AlphaFoldDB" id="A0AA43XHA4"/>